<dbReference type="AlphaFoldDB" id="A0A266Q824"/>
<accession>A0A266Q824</accession>
<comment type="caution">
    <text evidence="2">The sequence shown here is derived from an EMBL/GenBank/DDBJ whole genome shotgun (WGS) entry which is preliminary data.</text>
</comment>
<dbReference type="Pfam" id="PF09565">
    <property type="entry name" value="RE_NgoFVII"/>
    <property type="match status" value="1"/>
</dbReference>
<dbReference type="RefSeq" id="WP_094983795.1">
    <property type="nucleotide sequence ID" value="NZ_NHNI01000001.1"/>
</dbReference>
<gene>
    <name evidence="2" type="ORF">CBP51_03110</name>
</gene>
<dbReference type="EMBL" id="NHNI01000001">
    <property type="protein sequence ID" value="OZY86034.1"/>
    <property type="molecule type" value="Genomic_DNA"/>
</dbReference>
<name>A0A266Q824_9GAMM</name>
<evidence type="ECO:0000313" key="2">
    <source>
        <dbReference type="EMBL" id="OZY86034.1"/>
    </source>
</evidence>
<evidence type="ECO:0000313" key="3">
    <source>
        <dbReference type="Proteomes" id="UP000216101"/>
    </source>
</evidence>
<feature type="domain" description="Restriction endonuclease type II NgoFVII N-terminal" evidence="1">
    <location>
        <begin position="107"/>
        <end position="157"/>
    </location>
</feature>
<protein>
    <recommendedName>
        <fullName evidence="1">Restriction endonuclease type II NgoFVII N-terminal domain-containing protein</fullName>
    </recommendedName>
</protein>
<proteinExistence type="predicted"/>
<reference evidence="3" key="1">
    <citation type="submission" date="2017-05" db="EMBL/GenBank/DDBJ databases">
        <authorList>
            <person name="Barney B.M."/>
        </authorList>
    </citation>
    <scope>NUCLEOTIDE SEQUENCE [LARGE SCALE GENOMIC DNA]</scope>
    <source>
        <strain evidence="3">PSBB022</strain>
    </source>
</reference>
<dbReference type="Gene3D" id="3.30.870.10">
    <property type="entry name" value="Endonuclease Chain A"/>
    <property type="match status" value="1"/>
</dbReference>
<dbReference type="InterPro" id="IPR019065">
    <property type="entry name" value="RE_NgoFVII_N"/>
</dbReference>
<sequence length="381" mass="42981">MPHIITNSVEAEVQIININKVISWKNHKELFLSLIEECDECLLVSPFLTSDFSLLFSHVSLVGKTVELISTCAPRGDDQFVKPLSLRNFGEYIQRITGVWPAIGLDQKLHSKVYIFRKNNHPFAGIVTSANLTESGLAKNNETGILIQSEEALVELEVLCRNGLDYVNLAEWQLDKLCTAAEILSRNHKPSENHDIGLKSILNKYATPSAGNRSTVLRPEAKYYIKVSGVSDRPILPEQRQPIDEPHCILTFAKEPKGISLGDCLLEVAVGGACFLSYYACASAVWEFSDEEKRNNSDNQRWPYYIYANNLSLNYGPTWFENPLHYDDVVSDFNREYPSTSVTAAGSEHFKGAMQMGHSYIRVTSEFGEFVRKRIDKYNSK</sequence>
<organism evidence="2 3">
    <name type="scientific">Cellvibrio mixtus</name>
    <dbReference type="NCBI Taxonomy" id="39650"/>
    <lineage>
        <taxon>Bacteria</taxon>
        <taxon>Pseudomonadati</taxon>
        <taxon>Pseudomonadota</taxon>
        <taxon>Gammaproteobacteria</taxon>
        <taxon>Cellvibrionales</taxon>
        <taxon>Cellvibrionaceae</taxon>
        <taxon>Cellvibrio</taxon>
    </lineage>
</organism>
<evidence type="ECO:0000259" key="1">
    <source>
        <dbReference type="Pfam" id="PF09565"/>
    </source>
</evidence>
<keyword evidence="3" id="KW-1185">Reference proteome</keyword>
<dbReference type="Proteomes" id="UP000216101">
    <property type="component" value="Unassembled WGS sequence"/>
</dbReference>